<organism evidence="1 2">
    <name type="scientific">Helianthus annuus</name>
    <name type="common">Common sunflower</name>
    <dbReference type="NCBI Taxonomy" id="4232"/>
    <lineage>
        <taxon>Eukaryota</taxon>
        <taxon>Viridiplantae</taxon>
        <taxon>Streptophyta</taxon>
        <taxon>Embryophyta</taxon>
        <taxon>Tracheophyta</taxon>
        <taxon>Spermatophyta</taxon>
        <taxon>Magnoliopsida</taxon>
        <taxon>eudicotyledons</taxon>
        <taxon>Gunneridae</taxon>
        <taxon>Pentapetalae</taxon>
        <taxon>asterids</taxon>
        <taxon>campanulids</taxon>
        <taxon>Asterales</taxon>
        <taxon>Asteraceae</taxon>
        <taxon>Asteroideae</taxon>
        <taxon>Heliantheae alliance</taxon>
        <taxon>Heliantheae</taxon>
        <taxon>Helianthus</taxon>
    </lineage>
</organism>
<accession>A0A251US87</accession>
<name>A0A251US87_HELAN</name>
<proteinExistence type="predicted"/>
<dbReference type="Proteomes" id="UP000215914">
    <property type="component" value="Chromosome 5"/>
</dbReference>
<keyword evidence="2" id="KW-1185">Reference proteome</keyword>
<reference evidence="2" key="1">
    <citation type="journal article" date="2017" name="Nature">
        <title>The sunflower genome provides insights into oil metabolism, flowering and Asterid evolution.</title>
        <authorList>
            <person name="Badouin H."/>
            <person name="Gouzy J."/>
            <person name="Grassa C.J."/>
            <person name="Murat F."/>
            <person name="Staton S.E."/>
            <person name="Cottret L."/>
            <person name="Lelandais-Briere C."/>
            <person name="Owens G.L."/>
            <person name="Carrere S."/>
            <person name="Mayjonade B."/>
            <person name="Legrand L."/>
            <person name="Gill N."/>
            <person name="Kane N.C."/>
            <person name="Bowers J.E."/>
            <person name="Hubner S."/>
            <person name="Bellec A."/>
            <person name="Berard A."/>
            <person name="Berges H."/>
            <person name="Blanchet N."/>
            <person name="Boniface M.C."/>
            <person name="Brunel D."/>
            <person name="Catrice O."/>
            <person name="Chaidir N."/>
            <person name="Claudel C."/>
            <person name="Donnadieu C."/>
            <person name="Faraut T."/>
            <person name="Fievet G."/>
            <person name="Helmstetter N."/>
            <person name="King M."/>
            <person name="Knapp S.J."/>
            <person name="Lai Z."/>
            <person name="Le Paslier M.C."/>
            <person name="Lippi Y."/>
            <person name="Lorenzon L."/>
            <person name="Mandel J.R."/>
            <person name="Marage G."/>
            <person name="Marchand G."/>
            <person name="Marquand E."/>
            <person name="Bret-Mestries E."/>
            <person name="Morien E."/>
            <person name="Nambeesan S."/>
            <person name="Nguyen T."/>
            <person name="Pegot-Espagnet P."/>
            <person name="Pouilly N."/>
            <person name="Raftis F."/>
            <person name="Sallet E."/>
            <person name="Schiex T."/>
            <person name="Thomas J."/>
            <person name="Vandecasteele C."/>
            <person name="Vares D."/>
            <person name="Vear F."/>
            <person name="Vautrin S."/>
            <person name="Crespi M."/>
            <person name="Mangin B."/>
            <person name="Burke J.M."/>
            <person name="Salse J."/>
            <person name="Munos S."/>
            <person name="Vincourt P."/>
            <person name="Rieseberg L.H."/>
            <person name="Langlade N.B."/>
        </authorList>
    </citation>
    <scope>NUCLEOTIDE SEQUENCE [LARGE SCALE GENOMIC DNA]</scope>
    <source>
        <strain evidence="2">cv. SF193</strain>
    </source>
</reference>
<dbReference type="AlphaFoldDB" id="A0A251US87"/>
<protein>
    <submittedName>
        <fullName evidence="1">Uncharacterized protein</fullName>
    </submittedName>
</protein>
<dbReference type="EMBL" id="CM007894">
    <property type="protein sequence ID" value="OTG25964.1"/>
    <property type="molecule type" value="Genomic_DNA"/>
</dbReference>
<evidence type="ECO:0000313" key="2">
    <source>
        <dbReference type="Proteomes" id="UP000215914"/>
    </source>
</evidence>
<dbReference type="InParanoid" id="A0A251US87"/>
<evidence type="ECO:0000313" key="1">
    <source>
        <dbReference type="EMBL" id="OTG25964.1"/>
    </source>
</evidence>
<sequence length="51" mass="5806">MIHQFLARLPIIQPRHHHHHEVMEGWDPTTKSALTRIPLLIVKTSPHGGAV</sequence>
<gene>
    <name evidence="1" type="ORF">HannXRQ_Chr05g0153461</name>
</gene>